<proteinExistence type="predicted"/>
<sequence length="184" mass="19806">MSDKPQHFDGVTRKDPEKSADLPPYGSRNPDPLTDTPGAHPIETGLGAVLGGVASGLAVGTLTAGPVGAVVGAIAGGAVAGGYAGKGVGELIDPTTEDNWIREYLAKNQTKNTASDLFRGEAYRFGVRSEARYPTSQFDFVIPQLRADWEQMHADDDRNADWDNVESVVRDGFNRSRDLRNEFK</sequence>
<dbReference type="Proteomes" id="UP000324974">
    <property type="component" value="Chromosome"/>
</dbReference>
<protein>
    <recommendedName>
        <fullName evidence="4">Glycine zipper domain-containing protein</fullName>
    </recommendedName>
</protein>
<feature type="region of interest" description="Disordered" evidence="1">
    <location>
        <begin position="1"/>
        <end position="41"/>
    </location>
</feature>
<dbReference type="KEGG" id="lrs:PX52LOC_04923"/>
<dbReference type="AlphaFoldDB" id="A0A5C1AF78"/>
<name>A0A5C1AF78_9BACT</name>
<evidence type="ECO:0000313" key="2">
    <source>
        <dbReference type="EMBL" id="QEL17911.1"/>
    </source>
</evidence>
<dbReference type="EMBL" id="CP042425">
    <property type="protein sequence ID" value="QEL17911.1"/>
    <property type="molecule type" value="Genomic_DNA"/>
</dbReference>
<accession>A0A5C1AF78</accession>
<organism evidence="2 3">
    <name type="scientific">Limnoglobus roseus</name>
    <dbReference type="NCBI Taxonomy" id="2598579"/>
    <lineage>
        <taxon>Bacteria</taxon>
        <taxon>Pseudomonadati</taxon>
        <taxon>Planctomycetota</taxon>
        <taxon>Planctomycetia</taxon>
        <taxon>Gemmatales</taxon>
        <taxon>Gemmataceae</taxon>
        <taxon>Limnoglobus</taxon>
    </lineage>
</organism>
<evidence type="ECO:0008006" key="4">
    <source>
        <dbReference type="Google" id="ProtNLM"/>
    </source>
</evidence>
<reference evidence="3" key="1">
    <citation type="submission" date="2019-08" db="EMBL/GenBank/DDBJ databases">
        <title>Limnoglobus roseus gen. nov., sp. nov., a novel freshwater planctomycete with a giant genome from the family Gemmataceae.</title>
        <authorList>
            <person name="Kulichevskaya I.S."/>
            <person name="Naumoff D.G."/>
            <person name="Miroshnikov K."/>
            <person name="Ivanova A."/>
            <person name="Philippov D.A."/>
            <person name="Hakobyan A."/>
            <person name="Rijpstra I.C."/>
            <person name="Sinninghe Damste J.S."/>
            <person name="Liesack W."/>
            <person name="Dedysh S.N."/>
        </authorList>
    </citation>
    <scope>NUCLEOTIDE SEQUENCE [LARGE SCALE GENOMIC DNA]</scope>
    <source>
        <strain evidence="3">PX52</strain>
    </source>
</reference>
<keyword evidence="3" id="KW-1185">Reference proteome</keyword>
<gene>
    <name evidence="2" type="ORF">PX52LOC_04923</name>
</gene>
<feature type="compositionally biased region" description="Basic and acidic residues" evidence="1">
    <location>
        <begin position="1"/>
        <end position="20"/>
    </location>
</feature>
<evidence type="ECO:0000256" key="1">
    <source>
        <dbReference type="SAM" id="MobiDB-lite"/>
    </source>
</evidence>
<evidence type="ECO:0000313" key="3">
    <source>
        <dbReference type="Proteomes" id="UP000324974"/>
    </source>
</evidence>